<keyword evidence="2" id="KW-1185">Reference proteome</keyword>
<dbReference type="RefSeq" id="WP_008790334.1">
    <property type="nucleotide sequence ID" value="NZ_AKCB01000004.1"/>
</dbReference>
<accession>E7GEW0</accession>
<dbReference type="Proteomes" id="UP000003157">
    <property type="component" value="Unassembled WGS sequence"/>
</dbReference>
<comment type="caution">
    <text evidence="1">The sequence shown here is derived from an EMBL/GenBank/DDBJ whole genome shotgun (WGS) entry which is preliminary data.</text>
</comment>
<protein>
    <submittedName>
        <fullName evidence="1">Uncharacterized protein</fullName>
    </submittedName>
</protein>
<dbReference type="STRING" id="100884.GCA_000269565_03738"/>
<gene>
    <name evidence="1" type="ORF">HMPREF9488_03252</name>
</gene>
<proteinExistence type="predicted"/>
<dbReference type="HOGENOM" id="CLU_2988907_0_0_9"/>
<name>E7GEW0_9FIRM</name>
<reference evidence="1 2" key="1">
    <citation type="submission" date="2010-12" db="EMBL/GenBank/DDBJ databases">
        <title>The Genome Sequence of Coprobacillus sp. strain 29_1.</title>
        <authorList>
            <consortium name="The Broad Institute Genome Sequencing Platform"/>
            <person name="Earl A."/>
            <person name="Ward D."/>
            <person name="Feldgarden M."/>
            <person name="Gevers D."/>
            <person name="Daigneault M."/>
            <person name="Sibley C.D."/>
            <person name="White A."/>
            <person name="Strauss J."/>
            <person name="Allen-Vercoe E."/>
            <person name="Young S.K."/>
            <person name="Zeng Q."/>
            <person name="Gargeya S."/>
            <person name="Fitzgerald M."/>
            <person name="Haas B."/>
            <person name="Abouelleil A."/>
            <person name="Alvarado L."/>
            <person name="Arachchi H.M."/>
            <person name="Berlin A."/>
            <person name="Brown A."/>
            <person name="Chapman S.B."/>
            <person name="Chen Z."/>
            <person name="Dunbar C."/>
            <person name="Freedman E."/>
            <person name="Gearin G."/>
            <person name="Gellesch M."/>
            <person name="Goldberg J."/>
            <person name="Griggs A."/>
            <person name="Gujja S."/>
            <person name="Heilman E."/>
            <person name="Heiman D."/>
            <person name="Howarth C."/>
            <person name="Larson L."/>
            <person name="Lui A."/>
            <person name="MacDonald P.J.P."/>
            <person name="Mehta T."/>
            <person name="Montmayeur A."/>
            <person name="Murphy C."/>
            <person name="Neiman D."/>
            <person name="Pearson M."/>
            <person name="Priest M."/>
            <person name="Roberts A."/>
            <person name="Saif S."/>
            <person name="Shea T."/>
            <person name="Shenoy N."/>
            <person name="Sisk P."/>
            <person name="Stolte C."/>
            <person name="Sykes S."/>
            <person name="White J."/>
            <person name="Yandava C."/>
            <person name="Nusbaum C."/>
            <person name="Birren B."/>
        </authorList>
    </citation>
    <scope>NUCLEOTIDE SEQUENCE [LARGE SCALE GENOMIC DNA]</scope>
    <source>
        <strain evidence="1 2">29_1</strain>
    </source>
</reference>
<dbReference type="AlphaFoldDB" id="E7GEW0"/>
<evidence type="ECO:0000313" key="2">
    <source>
        <dbReference type="Proteomes" id="UP000003157"/>
    </source>
</evidence>
<evidence type="ECO:0000313" key="1">
    <source>
        <dbReference type="EMBL" id="EFW03561.1"/>
    </source>
</evidence>
<dbReference type="GeneID" id="78231778"/>
<dbReference type="EMBL" id="ADKX01000046">
    <property type="protein sequence ID" value="EFW03561.1"/>
    <property type="molecule type" value="Genomic_DNA"/>
</dbReference>
<sequence length="57" mass="6572">MKQFIYTFTPEVEGTITGILESTKKTEAKKCLKNEIKKGYQGLKYKTAMKSLRIIEI</sequence>
<organism evidence="1 2">
    <name type="scientific">Coprobacillus cateniformis</name>
    <dbReference type="NCBI Taxonomy" id="100884"/>
    <lineage>
        <taxon>Bacteria</taxon>
        <taxon>Bacillati</taxon>
        <taxon>Bacillota</taxon>
        <taxon>Erysipelotrichia</taxon>
        <taxon>Erysipelotrichales</taxon>
        <taxon>Coprobacillaceae</taxon>
        <taxon>Coprobacillus</taxon>
    </lineage>
</organism>